<name>A0A7R7MWJ7_MYCIT</name>
<reference evidence="1 2" key="1">
    <citation type="submission" date="2020-12" db="EMBL/GenBank/DDBJ databases">
        <title>Genome sequence of clinical Mycobacterium intracellulare strains.</title>
        <authorList>
            <person name="Tateishi Y."/>
            <person name="Matsumoto S."/>
            <person name="Fukushima Y."/>
            <person name="Nakajima C."/>
            <person name="Suzuki Y."/>
        </authorList>
    </citation>
    <scope>NUCLEOTIDE SEQUENCE [LARGE SCALE GENOMIC DNA]</scope>
    <source>
        <strain evidence="1 2">M018</strain>
    </source>
</reference>
<dbReference type="EMBL" id="AP024255">
    <property type="protein sequence ID" value="BCP01173.1"/>
    <property type="molecule type" value="Genomic_DNA"/>
</dbReference>
<protein>
    <submittedName>
        <fullName evidence="1">Uncharacterized protein</fullName>
    </submittedName>
</protein>
<proteinExistence type="predicted"/>
<evidence type="ECO:0000313" key="2">
    <source>
        <dbReference type="Proteomes" id="UP000595205"/>
    </source>
</evidence>
<dbReference type="Proteomes" id="UP000595205">
    <property type="component" value="Chromosome"/>
</dbReference>
<evidence type="ECO:0000313" key="1">
    <source>
        <dbReference type="EMBL" id="BCP01173.1"/>
    </source>
</evidence>
<dbReference type="AlphaFoldDB" id="A0A7R7MWJ7"/>
<accession>A0A7R7MWJ7</accession>
<sequence>MAHRPVVPADPKAQTRPVGPGEVEALAIVDVDGPYPVTIDENAGGRTVVDRDPFGPVEAQQEVGAGDQRMGDAHVGAEVTSDHDVVARRETAL</sequence>
<gene>
    <name evidence="1" type="ORF">MINTM018_39420</name>
</gene>
<organism evidence="1 2">
    <name type="scientific">Mycobacterium intracellulare</name>
    <dbReference type="NCBI Taxonomy" id="1767"/>
    <lineage>
        <taxon>Bacteria</taxon>
        <taxon>Bacillati</taxon>
        <taxon>Actinomycetota</taxon>
        <taxon>Actinomycetes</taxon>
        <taxon>Mycobacteriales</taxon>
        <taxon>Mycobacteriaceae</taxon>
        <taxon>Mycobacterium</taxon>
        <taxon>Mycobacterium avium complex (MAC)</taxon>
    </lineage>
</organism>